<dbReference type="GO" id="GO:0006096">
    <property type="term" value="P:glycolytic process"/>
    <property type="evidence" value="ECO:0007669"/>
    <property type="project" value="UniProtKB-UniPathway"/>
</dbReference>
<dbReference type="AlphaFoldDB" id="A0A1F4V520"/>
<dbReference type="InterPro" id="IPR013785">
    <property type="entry name" value="Aldolase_TIM"/>
</dbReference>
<dbReference type="Pfam" id="PF00121">
    <property type="entry name" value="TIM"/>
    <property type="match status" value="1"/>
</dbReference>
<keyword evidence="3" id="KW-0324">Glycolysis</keyword>
<dbReference type="PANTHER" id="PTHR21139">
    <property type="entry name" value="TRIOSEPHOSPHATE ISOMERASE"/>
    <property type="match status" value="1"/>
</dbReference>
<dbReference type="GO" id="GO:0006094">
    <property type="term" value="P:gluconeogenesis"/>
    <property type="evidence" value="ECO:0007669"/>
    <property type="project" value="UniProtKB-UniPathway"/>
</dbReference>
<dbReference type="GO" id="GO:0005829">
    <property type="term" value="C:cytosol"/>
    <property type="evidence" value="ECO:0007669"/>
    <property type="project" value="TreeGrafter"/>
</dbReference>
<dbReference type="Proteomes" id="UP000178771">
    <property type="component" value="Unassembled WGS sequence"/>
</dbReference>
<evidence type="ECO:0000256" key="1">
    <source>
        <dbReference type="ARBA" id="ARBA00007422"/>
    </source>
</evidence>
<dbReference type="CDD" id="cd00311">
    <property type="entry name" value="TIM"/>
    <property type="match status" value="1"/>
</dbReference>
<dbReference type="InterPro" id="IPR035990">
    <property type="entry name" value="TIM_sf"/>
</dbReference>
<name>A0A1F4V520_UNCKA</name>
<dbReference type="PANTHER" id="PTHR21139:SF42">
    <property type="entry name" value="TRIOSEPHOSPHATE ISOMERASE"/>
    <property type="match status" value="1"/>
</dbReference>
<dbReference type="EC" id="5.3.1.1" evidence="3"/>
<reference evidence="4 5" key="1">
    <citation type="journal article" date="2016" name="Nat. Commun.">
        <title>Thousands of microbial genomes shed light on interconnected biogeochemical processes in an aquifer system.</title>
        <authorList>
            <person name="Anantharaman K."/>
            <person name="Brown C.T."/>
            <person name="Hug L.A."/>
            <person name="Sharon I."/>
            <person name="Castelle C.J."/>
            <person name="Probst A.J."/>
            <person name="Thomas B.C."/>
            <person name="Singh A."/>
            <person name="Wilkins M.J."/>
            <person name="Karaoz U."/>
            <person name="Brodie E.L."/>
            <person name="Williams K.H."/>
            <person name="Hubbard S.S."/>
            <person name="Banfield J.F."/>
        </authorList>
    </citation>
    <scope>NUCLEOTIDE SEQUENCE [LARGE SCALE GENOMIC DNA]</scope>
</reference>
<dbReference type="GO" id="GO:0019563">
    <property type="term" value="P:glycerol catabolic process"/>
    <property type="evidence" value="ECO:0007669"/>
    <property type="project" value="TreeGrafter"/>
</dbReference>
<dbReference type="STRING" id="1802624.A2982_00465"/>
<evidence type="ECO:0000256" key="2">
    <source>
        <dbReference type="ARBA" id="ARBA00023235"/>
    </source>
</evidence>
<comment type="subcellular location">
    <subcellularLocation>
        <location evidence="3">Cytoplasm</location>
    </subcellularLocation>
</comment>
<accession>A0A1F4V520</accession>
<comment type="similarity">
    <text evidence="1 3">Belongs to the triosephosphate isomerase family.</text>
</comment>
<comment type="pathway">
    <text evidence="3">Carbohydrate biosynthesis; gluconeogenesis.</text>
</comment>
<sequence>MIFLKIGLSFGICMLIVANWKENKDVSELDAWVSDFSADRKLIEDLRVCPDKVEVVVSPSLPLIYPLKMVLKEHDLGDVIGVASQDISAQLKGSHTGETGAFQLSSLVKYCIIGHSERRSMGETPLEVNQKIDSALKAGIIPIVCFSSEDELKQIEPEIVGDIMLAYEPVGSIGAGKPASIKDLKKVHFEWGLNKFIYGGSIDKKNINDYLKQDFIGGFLVGTASLDAAGFSLLVRKAVDYAWKSYLNLRNRTV</sequence>
<keyword evidence="3" id="KW-0312">Gluconeogenesis</keyword>
<dbReference type="GO" id="GO:0004807">
    <property type="term" value="F:triose-phosphate isomerase activity"/>
    <property type="evidence" value="ECO:0007669"/>
    <property type="project" value="UniProtKB-EC"/>
</dbReference>
<evidence type="ECO:0000313" key="5">
    <source>
        <dbReference type="Proteomes" id="UP000178771"/>
    </source>
</evidence>
<dbReference type="GO" id="GO:0046166">
    <property type="term" value="P:glyceraldehyde-3-phosphate biosynthetic process"/>
    <property type="evidence" value="ECO:0007669"/>
    <property type="project" value="TreeGrafter"/>
</dbReference>
<gene>
    <name evidence="4" type="ORF">A2982_00465</name>
</gene>
<keyword evidence="2 3" id="KW-0413">Isomerase</keyword>
<comment type="pathway">
    <text evidence="3">Carbohydrate degradation; glycolysis; D-glyceraldehyde 3-phosphate from glycerone phosphate: step 1/1.</text>
</comment>
<dbReference type="InterPro" id="IPR000652">
    <property type="entry name" value="Triosephosphate_isomerase"/>
</dbReference>
<keyword evidence="3" id="KW-0963">Cytoplasm</keyword>
<organism evidence="4 5">
    <name type="scientific">candidate division WWE3 bacterium RIFCSPLOWO2_01_FULL_39_13</name>
    <dbReference type="NCBI Taxonomy" id="1802624"/>
    <lineage>
        <taxon>Bacteria</taxon>
        <taxon>Katanobacteria</taxon>
    </lineage>
</organism>
<dbReference type="UniPathway" id="UPA00138"/>
<evidence type="ECO:0000256" key="3">
    <source>
        <dbReference type="RuleBase" id="RU363013"/>
    </source>
</evidence>
<comment type="subunit">
    <text evidence="3">Homodimer.</text>
</comment>
<evidence type="ECO:0000313" key="4">
    <source>
        <dbReference type="EMBL" id="OGC52298.1"/>
    </source>
</evidence>
<dbReference type="PROSITE" id="PS51440">
    <property type="entry name" value="TIM_2"/>
    <property type="match status" value="1"/>
</dbReference>
<proteinExistence type="inferred from homology"/>
<dbReference type="Gene3D" id="3.20.20.70">
    <property type="entry name" value="Aldolase class I"/>
    <property type="match status" value="1"/>
</dbReference>
<comment type="caution">
    <text evidence="4">The sequence shown here is derived from an EMBL/GenBank/DDBJ whole genome shotgun (WGS) entry which is preliminary data.</text>
</comment>
<comment type="catalytic activity">
    <reaction evidence="3">
        <text>D-glyceraldehyde 3-phosphate = dihydroxyacetone phosphate</text>
        <dbReference type="Rhea" id="RHEA:18585"/>
        <dbReference type="ChEBI" id="CHEBI:57642"/>
        <dbReference type="ChEBI" id="CHEBI:59776"/>
        <dbReference type="EC" id="5.3.1.1"/>
    </reaction>
</comment>
<dbReference type="SUPFAM" id="SSF51351">
    <property type="entry name" value="Triosephosphate isomerase (TIM)"/>
    <property type="match status" value="1"/>
</dbReference>
<protein>
    <recommendedName>
        <fullName evidence="3">Triosephosphate isomerase</fullName>
        <ecNumber evidence="3">5.3.1.1</ecNumber>
    </recommendedName>
</protein>
<dbReference type="EMBL" id="MEVH01000004">
    <property type="protein sequence ID" value="OGC52298.1"/>
    <property type="molecule type" value="Genomic_DNA"/>
</dbReference>
<dbReference type="UniPathway" id="UPA00109">
    <property type="reaction ID" value="UER00189"/>
</dbReference>